<keyword evidence="4" id="KW-1133">Transmembrane helix</keyword>
<feature type="transmembrane region" description="Helical" evidence="4">
    <location>
        <begin position="335"/>
        <end position="355"/>
    </location>
</feature>
<gene>
    <name evidence="5" type="ORF">VSS37_09160</name>
</gene>
<evidence type="ECO:0000256" key="2">
    <source>
        <dbReference type="ARBA" id="ARBA00022777"/>
    </source>
</evidence>
<feature type="transmembrane region" description="Helical" evidence="4">
    <location>
        <begin position="367"/>
        <end position="388"/>
    </location>
</feature>
<evidence type="ECO:0000256" key="4">
    <source>
        <dbReference type="SAM" id="Phobius"/>
    </source>
</evidence>
<evidence type="ECO:0000313" key="6">
    <source>
        <dbReference type="Proteomes" id="UP001308005"/>
    </source>
</evidence>
<evidence type="ECO:0008006" key="7">
    <source>
        <dbReference type="Google" id="ProtNLM"/>
    </source>
</evidence>
<sequence>MAWLQSAKQVPLTPANSFILALLFIVLLETLVLNAKLQQPWTGIQLKATNDSLVVTAVAANSPLAGRIKPGEHLRSLDTPNDSIPLPRLLRVLPLSIPTYHDLDALLDLQARLHTAFLSNATLTLTTDTGRRLAFTPHQRTRLQDIPAVFWWILLANITALLLGVIVWVCKPYTLEASCLLLASVSHYVAESVFRLSASQEFYLPPQWTSVFAGLEGGSFYLFMASLFLILCYYPNRAAPHWLLLLAPVVTVLLALNYCLRWWEIPIHIYILPIFPIIFYSTWLFYKQWVLSIGNPVSRATVLLLQLSALLPAWLIILTHAIPVMLGDVPLLGDVATRIFLVGIFAGWAVGILRFRLFDIEYWWLKSLLWIAGGSLLVALDVVLVTVFQASAPYALGTSVILSGFLYLPLRQWLLDKIMPLERRSLQDYLPVFSASMAKATSQKSFEQHWEKFLLQHFAPLHLEAWDEQRETSNLSDDGLHLYVPSLGNRHSFRLSGKQQASRLFNQSDVKNTESLLTVARMAINASETRQRAVLEERQRIMSDLHDSVGAQLMTLMHKLPDPEHKQAARLTLMALRDTIRLSQKTCPLKLVDHVADWRTEIAERTEAAGVELVWQQGDLDSYLLNAKQVLELTQVIREAVSNALKHAQPEVLEIGVSVKDGKLHVCIMNDGRVSLPSTWRAGTGLNTMKKRMHGVNGDIQFRLATLPTTKMQVLLSLPLLKQSGPH</sequence>
<keyword evidence="4" id="KW-0812">Transmembrane</keyword>
<keyword evidence="1" id="KW-0808">Transferase</keyword>
<comment type="caution">
    <text evidence="5">The sequence shown here is derived from an EMBL/GenBank/DDBJ whole genome shotgun (WGS) entry which is preliminary data.</text>
</comment>
<keyword evidence="6" id="KW-1185">Reference proteome</keyword>
<reference evidence="6" key="1">
    <citation type="submission" date="2023-07" db="EMBL/GenBank/DDBJ databases">
        <title>The carbon used by Thiothrix.</title>
        <authorList>
            <person name="Chen L."/>
        </authorList>
    </citation>
    <scope>NUCLEOTIDE SEQUENCE [LARGE SCALE GENOMIC DNA]</scope>
</reference>
<accession>A0ABU6CWE6</accession>
<dbReference type="SUPFAM" id="SSF55874">
    <property type="entry name" value="ATPase domain of HSP90 chaperone/DNA topoisomerase II/histidine kinase"/>
    <property type="match status" value="1"/>
</dbReference>
<dbReference type="Gene3D" id="3.30.565.10">
    <property type="entry name" value="Histidine kinase-like ATPase, C-terminal domain"/>
    <property type="match status" value="1"/>
</dbReference>
<reference evidence="5 6" key="2">
    <citation type="submission" date="2024-01" db="EMBL/GenBank/DDBJ databases">
        <authorList>
            <person name="Xie X."/>
        </authorList>
    </citation>
    <scope>NUCLEOTIDE SEQUENCE [LARGE SCALE GENOMIC DNA]</scope>
    <source>
        <strain evidence="5">SCUT-1</strain>
    </source>
</reference>
<protein>
    <recommendedName>
        <fullName evidence="7">Histidine kinase/HSP90-like ATPase domain-containing protein</fullName>
    </recommendedName>
</protein>
<dbReference type="Gene3D" id="1.20.5.1930">
    <property type="match status" value="1"/>
</dbReference>
<dbReference type="Proteomes" id="UP001308005">
    <property type="component" value="Unassembled WGS sequence"/>
</dbReference>
<keyword evidence="4" id="KW-0472">Membrane</keyword>
<evidence type="ECO:0000313" key="5">
    <source>
        <dbReference type="EMBL" id="MEB4591144.1"/>
    </source>
</evidence>
<feature type="transmembrane region" description="Helical" evidence="4">
    <location>
        <begin position="269"/>
        <end position="290"/>
    </location>
</feature>
<proteinExistence type="predicted"/>
<feature type="transmembrane region" description="Helical" evidence="4">
    <location>
        <begin position="302"/>
        <end position="323"/>
    </location>
</feature>
<organism evidence="5 6">
    <name type="scientific">Candidatus Thiothrix phosphatis</name>
    <dbReference type="NCBI Taxonomy" id="3112415"/>
    <lineage>
        <taxon>Bacteria</taxon>
        <taxon>Pseudomonadati</taxon>
        <taxon>Pseudomonadota</taxon>
        <taxon>Gammaproteobacteria</taxon>
        <taxon>Thiotrichales</taxon>
        <taxon>Thiotrichaceae</taxon>
        <taxon>Thiothrix</taxon>
    </lineage>
</organism>
<dbReference type="RefSeq" id="WP_324694531.1">
    <property type="nucleotide sequence ID" value="NZ_JAYMYJ010000088.1"/>
</dbReference>
<name>A0ABU6CWE6_9GAMM</name>
<keyword evidence="3" id="KW-0902">Two-component regulatory system</keyword>
<feature type="transmembrane region" description="Helical" evidence="4">
    <location>
        <begin position="242"/>
        <end position="263"/>
    </location>
</feature>
<feature type="transmembrane region" description="Helical" evidence="4">
    <location>
        <begin position="218"/>
        <end position="235"/>
    </location>
</feature>
<dbReference type="PANTHER" id="PTHR24421">
    <property type="entry name" value="NITRATE/NITRITE SENSOR PROTEIN NARX-RELATED"/>
    <property type="match status" value="1"/>
</dbReference>
<feature type="transmembrane region" description="Helical" evidence="4">
    <location>
        <begin position="149"/>
        <end position="170"/>
    </location>
</feature>
<feature type="transmembrane region" description="Helical" evidence="4">
    <location>
        <begin position="394"/>
        <end position="414"/>
    </location>
</feature>
<evidence type="ECO:0000256" key="3">
    <source>
        <dbReference type="ARBA" id="ARBA00023012"/>
    </source>
</evidence>
<dbReference type="InterPro" id="IPR050482">
    <property type="entry name" value="Sensor_HK_TwoCompSys"/>
</dbReference>
<dbReference type="InterPro" id="IPR036890">
    <property type="entry name" value="HATPase_C_sf"/>
</dbReference>
<keyword evidence="2" id="KW-0418">Kinase</keyword>
<evidence type="ECO:0000256" key="1">
    <source>
        <dbReference type="ARBA" id="ARBA00022679"/>
    </source>
</evidence>
<dbReference type="EMBL" id="JAYMYJ010000088">
    <property type="protein sequence ID" value="MEB4591144.1"/>
    <property type="molecule type" value="Genomic_DNA"/>
</dbReference>